<proteinExistence type="predicted"/>
<accession>A0ABM4CYQ3</accession>
<dbReference type="Proteomes" id="UP001652625">
    <property type="component" value="Chromosome 11"/>
</dbReference>
<feature type="domain" description="NAD-dependent epimerase/dehydratase" evidence="1">
    <location>
        <begin position="21"/>
        <end position="260"/>
    </location>
</feature>
<dbReference type="PANTHER" id="PTHR43725:SF32">
    <property type="entry name" value="NAD-DEPENDENT EPIMERASE_DEHYDRATASE DOMAIN-CONTAINING PROTEIN"/>
    <property type="match status" value="1"/>
</dbReference>
<dbReference type="SUPFAM" id="SSF51735">
    <property type="entry name" value="NAD(P)-binding Rossmann-fold domains"/>
    <property type="match status" value="1"/>
</dbReference>
<keyword evidence="2" id="KW-1185">Reference proteome</keyword>
<dbReference type="GeneID" id="105847697"/>
<name>A0ABM4CYQ3_HYDVU</name>
<evidence type="ECO:0000313" key="3">
    <source>
        <dbReference type="RefSeq" id="XP_065667099.1"/>
    </source>
</evidence>
<dbReference type="InterPro" id="IPR001509">
    <property type="entry name" value="Epimerase_deHydtase"/>
</dbReference>
<dbReference type="InterPro" id="IPR036291">
    <property type="entry name" value="NAD(P)-bd_dom_sf"/>
</dbReference>
<sequence length="406" mass="46879">MTVIFKLVLLNFIYGTCSVNVLILGGNGFIGSHVVENFKNLDYNVTLINRGNVYFDTKKRMEINAFRTFTCDRNTLLKKSCHSLLTDDFYDFVLDFSSYQKQHIEQTIDILKSRVGLYIFLSTDAVYELKSSKSHTSTHAPRYLREDGVRSELDYQTKKMSKYASNKLDCEKALVKQRQLSGFPYVILRLATVIGERDTTLRWWVYQTLMKVHKYINVKVPLPIAVMKLNHSMVYVGDVAAAIMKILKKSEVMHDQTINLAFKEDINLEKILQSIADCLKMSNVTYDYNIDTAWFKYPAVQVGPIDTYKAKNLLEWSPITFLNASNITCNFFERAMTDFHYVKDKELMLAELLEEALPDSFEDELQFFDVLKKEYGIEVMKGIDLGVDEPENMVTDGNTDKLKLEL</sequence>
<dbReference type="Pfam" id="PF01370">
    <property type="entry name" value="Epimerase"/>
    <property type="match status" value="1"/>
</dbReference>
<evidence type="ECO:0000313" key="2">
    <source>
        <dbReference type="Proteomes" id="UP001652625"/>
    </source>
</evidence>
<protein>
    <submittedName>
        <fullName evidence="3">Uncharacterized protein LOC105847697</fullName>
    </submittedName>
</protein>
<reference evidence="3" key="1">
    <citation type="submission" date="2025-08" db="UniProtKB">
        <authorList>
            <consortium name="RefSeq"/>
        </authorList>
    </citation>
    <scope>IDENTIFICATION</scope>
</reference>
<dbReference type="PANTHER" id="PTHR43725">
    <property type="entry name" value="UDP-GLUCOSE 4-EPIMERASE"/>
    <property type="match status" value="1"/>
</dbReference>
<gene>
    <name evidence="3" type="primary">LOC105847697</name>
</gene>
<dbReference type="Gene3D" id="3.40.50.720">
    <property type="entry name" value="NAD(P)-binding Rossmann-like Domain"/>
    <property type="match status" value="1"/>
</dbReference>
<organism evidence="2 3">
    <name type="scientific">Hydra vulgaris</name>
    <name type="common">Hydra</name>
    <name type="synonym">Hydra attenuata</name>
    <dbReference type="NCBI Taxonomy" id="6087"/>
    <lineage>
        <taxon>Eukaryota</taxon>
        <taxon>Metazoa</taxon>
        <taxon>Cnidaria</taxon>
        <taxon>Hydrozoa</taxon>
        <taxon>Hydroidolina</taxon>
        <taxon>Anthoathecata</taxon>
        <taxon>Aplanulata</taxon>
        <taxon>Hydridae</taxon>
        <taxon>Hydra</taxon>
    </lineage>
</organism>
<dbReference type="RefSeq" id="XP_065667099.1">
    <property type="nucleotide sequence ID" value="XM_065811027.1"/>
</dbReference>
<evidence type="ECO:0000259" key="1">
    <source>
        <dbReference type="Pfam" id="PF01370"/>
    </source>
</evidence>